<protein>
    <recommendedName>
        <fullName evidence="4">Glycosyl hydrolases family 28</fullName>
    </recommendedName>
</protein>
<evidence type="ECO:0008006" key="4">
    <source>
        <dbReference type="Google" id="ProtNLM"/>
    </source>
</evidence>
<evidence type="ECO:0000313" key="2">
    <source>
        <dbReference type="EMBL" id="MFC5456470.1"/>
    </source>
</evidence>
<comment type="caution">
    <text evidence="2">The sequence shown here is derived from an EMBL/GenBank/DDBJ whole genome shotgun (WGS) entry which is preliminary data.</text>
</comment>
<dbReference type="SUPFAM" id="SSF51126">
    <property type="entry name" value="Pectin lyase-like"/>
    <property type="match status" value="1"/>
</dbReference>
<dbReference type="EMBL" id="JBHSMQ010000006">
    <property type="protein sequence ID" value="MFC5456470.1"/>
    <property type="molecule type" value="Genomic_DNA"/>
</dbReference>
<dbReference type="RefSeq" id="WP_377168737.1">
    <property type="nucleotide sequence ID" value="NZ_JBHSMQ010000006.1"/>
</dbReference>
<dbReference type="InterPro" id="IPR012334">
    <property type="entry name" value="Pectin_lyas_fold"/>
</dbReference>
<name>A0ABW0KSJ7_9BACT</name>
<accession>A0ABW0KSJ7</accession>
<sequence length="456" mass="49701">MIKPIIPFLLGLLASLSAAEVDPSLAHASVWTEIWPDAAGKPLTRKVQGNIWNAAIQTALDKDNTVHLPKRDQPYYLDGPIILKSGQKLTADPDAEIRLKPGTNTCMVRNEHMVGFADQPVPEDTKPDTGISIEGGIWTTLANGIKDGNGNQRGASLKKDPVPGTHGVILLHNVRHVTVRNITVRQSRAFAVHLANVTDFTVDGVTLDRHGRDGVHVNAPASQGLIRRVSGVSHDDTVALNAWEWKNYAPSFGAIHHIVIEEIHGSPDGVPSANSIRLLPGVKRFSDGSTLDCPIHDITVRNVAGIRDFKLYDQPNLEIGRDKDASAGIGTLRCIVFENLSFKRPGSIQVHANTDSLSVRGVKLNFPLAADFRLIELGPKSQTYKRKADDPATWTEIFSPDLSCTVRNLSVSGVRWQEAKADLPIDEVVKVIELKPNPDYPKTTPQGGSGKGIWIR</sequence>
<feature type="chain" id="PRO_5046242359" description="Glycosyl hydrolases family 28" evidence="1">
    <location>
        <begin position="20"/>
        <end position="456"/>
    </location>
</feature>
<keyword evidence="3" id="KW-1185">Reference proteome</keyword>
<feature type="signal peptide" evidence="1">
    <location>
        <begin position="1"/>
        <end position="19"/>
    </location>
</feature>
<organism evidence="2 3">
    <name type="scientific">Prosthecobacter fluviatilis</name>
    <dbReference type="NCBI Taxonomy" id="445931"/>
    <lineage>
        <taxon>Bacteria</taxon>
        <taxon>Pseudomonadati</taxon>
        <taxon>Verrucomicrobiota</taxon>
        <taxon>Verrucomicrobiia</taxon>
        <taxon>Verrucomicrobiales</taxon>
        <taxon>Verrucomicrobiaceae</taxon>
        <taxon>Prosthecobacter</taxon>
    </lineage>
</organism>
<dbReference type="Proteomes" id="UP001596052">
    <property type="component" value="Unassembled WGS sequence"/>
</dbReference>
<gene>
    <name evidence="2" type="ORF">ACFQDI_16520</name>
</gene>
<evidence type="ECO:0000256" key="1">
    <source>
        <dbReference type="SAM" id="SignalP"/>
    </source>
</evidence>
<dbReference type="InterPro" id="IPR011050">
    <property type="entry name" value="Pectin_lyase_fold/virulence"/>
</dbReference>
<reference evidence="3" key="1">
    <citation type="journal article" date="2019" name="Int. J. Syst. Evol. Microbiol.">
        <title>The Global Catalogue of Microorganisms (GCM) 10K type strain sequencing project: providing services to taxonomists for standard genome sequencing and annotation.</title>
        <authorList>
            <consortium name="The Broad Institute Genomics Platform"/>
            <consortium name="The Broad Institute Genome Sequencing Center for Infectious Disease"/>
            <person name="Wu L."/>
            <person name="Ma J."/>
        </authorList>
    </citation>
    <scope>NUCLEOTIDE SEQUENCE [LARGE SCALE GENOMIC DNA]</scope>
    <source>
        <strain evidence="3">CGMCC 4.1469</strain>
    </source>
</reference>
<dbReference type="Gene3D" id="2.160.20.10">
    <property type="entry name" value="Single-stranded right-handed beta-helix, Pectin lyase-like"/>
    <property type="match status" value="1"/>
</dbReference>
<proteinExistence type="predicted"/>
<evidence type="ECO:0000313" key="3">
    <source>
        <dbReference type="Proteomes" id="UP001596052"/>
    </source>
</evidence>
<keyword evidence="1" id="KW-0732">Signal</keyword>